<name>A0A9N8ZZA9_9GLOM</name>
<organism evidence="1 2">
    <name type="scientific">Funneliformis caledonium</name>
    <dbReference type="NCBI Taxonomy" id="1117310"/>
    <lineage>
        <taxon>Eukaryota</taxon>
        <taxon>Fungi</taxon>
        <taxon>Fungi incertae sedis</taxon>
        <taxon>Mucoromycota</taxon>
        <taxon>Glomeromycotina</taxon>
        <taxon>Glomeromycetes</taxon>
        <taxon>Glomerales</taxon>
        <taxon>Glomeraceae</taxon>
        <taxon>Funneliformis</taxon>
    </lineage>
</organism>
<comment type="caution">
    <text evidence="1">The sequence shown here is derived from an EMBL/GenBank/DDBJ whole genome shotgun (WGS) entry which is preliminary data.</text>
</comment>
<proteinExistence type="predicted"/>
<dbReference type="EMBL" id="CAJVPQ010000807">
    <property type="protein sequence ID" value="CAG8511859.1"/>
    <property type="molecule type" value="Genomic_DNA"/>
</dbReference>
<dbReference type="AlphaFoldDB" id="A0A9N8ZZA9"/>
<sequence>MPFSIKVKVSLGEYLSQIVFRTQLNKERIFHVNLEFNKFLFHKKILGVDMIRPWGCVQRYCCNLTRYRNKLKKELSTIPFVDPSNVNEIQDRLYAL</sequence>
<keyword evidence="2" id="KW-1185">Reference proteome</keyword>
<evidence type="ECO:0000313" key="2">
    <source>
        <dbReference type="Proteomes" id="UP000789570"/>
    </source>
</evidence>
<accession>A0A9N8ZZA9</accession>
<reference evidence="1" key="1">
    <citation type="submission" date="2021-06" db="EMBL/GenBank/DDBJ databases">
        <authorList>
            <person name="Kallberg Y."/>
            <person name="Tangrot J."/>
            <person name="Rosling A."/>
        </authorList>
    </citation>
    <scope>NUCLEOTIDE SEQUENCE</scope>
    <source>
        <strain evidence="1">UK204</strain>
    </source>
</reference>
<dbReference type="OrthoDB" id="2411530at2759"/>
<protein>
    <submittedName>
        <fullName evidence="1">15569_t:CDS:1</fullName>
    </submittedName>
</protein>
<gene>
    <name evidence="1" type="ORF">FCALED_LOCUS4240</name>
</gene>
<dbReference type="Proteomes" id="UP000789570">
    <property type="component" value="Unassembled WGS sequence"/>
</dbReference>
<evidence type="ECO:0000313" key="1">
    <source>
        <dbReference type="EMBL" id="CAG8511859.1"/>
    </source>
</evidence>